<dbReference type="EMBL" id="JBBNFW010000117">
    <property type="protein sequence ID" value="MEQ2412275.1"/>
    <property type="molecule type" value="Genomic_DNA"/>
</dbReference>
<sequence>MEQKAHSKIKNQVSIQDKFYDYADELTPYGVVVRYPSELFLEEHHVIDALKMADEIIKWGKTTIESL</sequence>
<proteinExistence type="predicted"/>
<dbReference type="Proteomes" id="UP001470752">
    <property type="component" value="Unassembled WGS sequence"/>
</dbReference>
<comment type="caution">
    <text evidence="1">The sequence shown here is derived from an EMBL/GenBank/DDBJ whole genome shotgun (WGS) entry which is preliminary data.</text>
</comment>
<name>A0ABV1CIQ8_9FIRM</name>
<dbReference type="RefSeq" id="WP_173767736.1">
    <property type="nucleotide sequence ID" value="NZ_JAOQJM010000004.1"/>
</dbReference>
<dbReference type="SUPFAM" id="SSF81593">
    <property type="entry name" value="Nucleotidyltransferase substrate binding subunit/domain"/>
    <property type="match status" value="1"/>
</dbReference>
<evidence type="ECO:0000313" key="2">
    <source>
        <dbReference type="Proteomes" id="UP001470752"/>
    </source>
</evidence>
<accession>A0ABV1CIQ8</accession>
<keyword evidence="2" id="KW-1185">Reference proteome</keyword>
<organism evidence="1 2">
    <name type="scientific">Blautia acetigignens</name>
    <dbReference type="NCBI Taxonomy" id="2981783"/>
    <lineage>
        <taxon>Bacteria</taxon>
        <taxon>Bacillati</taxon>
        <taxon>Bacillota</taxon>
        <taxon>Clostridia</taxon>
        <taxon>Lachnospirales</taxon>
        <taxon>Lachnospiraceae</taxon>
        <taxon>Blautia</taxon>
    </lineage>
</organism>
<protein>
    <submittedName>
        <fullName evidence="1">HEPN domain-containing protein</fullName>
    </submittedName>
</protein>
<evidence type="ECO:0000313" key="1">
    <source>
        <dbReference type="EMBL" id="MEQ2412275.1"/>
    </source>
</evidence>
<gene>
    <name evidence="1" type="ORF">AAAX94_04405</name>
</gene>
<dbReference type="Gene3D" id="1.20.120.330">
    <property type="entry name" value="Nucleotidyltransferases domain 2"/>
    <property type="match status" value="1"/>
</dbReference>
<reference evidence="1 2" key="1">
    <citation type="submission" date="2024-04" db="EMBL/GenBank/DDBJ databases">
        <title>Human intestinal bacterial collection.</title>
        <authorList>
            <person name="Pauvert C."/>
            <person name="Hitch T.C.A."/>
            <person name="Clavel T."/>
        </authorList>
    </citation>
    <scope>NUCLEOTIDE SEQUENCE [LARGE SCALE GENOMIC DNA]</scope>
    <source>
        <strain evidence="1 2">CLA-AA-H161</strain>
    </source>
</reference>